<keyword evidence="1 2" id="KW-0728">SH3 domain</keyword>
<keyword evidence="7" id="KW-1185">Reference proteome</keyword>
<feature type="coiled-coil region" evidence="3">
    <location>
        <begin position="199"/>
        <end position="264"/>
    </location>
</feature>
<proteinExistence type="predicted"/>
<keyword evidence="4" id="KW-0472">Membrane</keyword>
<dbReference type="PROSITE" id="PS50002">
    <property type="entry name" value="SH3"/>
    <property type="match status" value="1"/>
</dbReference>
<sequence length="895" mass="104583">MNKSILIICDSGSKIVFEKEPYNNYKIFELINLSTEKLNEYLINDKSIESIIIAMSAFTCRIEFANKVFLPIIQCCLKYFEKKGQISADGILSLIAINASGGILNLNGIEESQPIYKNIIKCNGLISMNIHCQPLQRNLEIKQLLERNTHYWNLSLSSSSITEYSSKPVKLSTGYKSIIGVFLVIALLILIGLGSTSDIVNLYREKLKVEEEYNELEKLLIHLDKEIFEKQKLNTTLFNVSEDLNRVKTKLDDETKVYNQLEKKLHETKEFLKEWEPKKSSFSQELEKIQNEIVQVKFKYEEEQFKLQSYQNDLNFIKDYLKHILQVKHGILDNNISDQLIHQLIYLISKSKNIPIDQCSGTSFDEYLVRSEFKPSEQLNTNNVIIGIEEGETVKQLVNFNHNYPDWALVERSNGQKGFVPKSFLYPKTPNMNPLAEKEYYRTCQNYIYKVFVALQKPISPDDMDSYIASLSDFVIESLPQLFLKELYIQDLFSIKENQLLAIFILLKLDIEFNFSNQFKKSDVHVIQLIDRFWENNKRTINLKPNDIKVNFNGLLMLAINLSLLVLKSDSTLLHNNRLKEIIKCCIKQEFFENYSKINFQLQFKYVPSQQKQTFLMILSECLNLSNHEYFENNLSIYNLFIELLEMLEECDQAFNTFLSNLSGIGNLAFQNTNTQNIKFRCQLYLSMIRLKYDSTINHDGIGLMFYSLICQDPEVFKQIVSPQTGSYLHILNLIFEQAISIKNIESTIILWKNFSSFYQGKKDDIVVSEFIKFKSNSNIAEVSNFINMDIESDLIVMAKRSIIESKVIHRDWVYFSLYNPGYFKYLTEDKQNYYLKLSQSRNHVFPTTIVMQFINANPGINILDKNNFPEFVQYFERSHEEHIKNLIISRLQKQ</sequence>
<evidence type="ECO:0000259" key="5">
    <source>
        <dbReference type="PROSITE" id="PS50002"/>
    </source>
</evidence>
<evidence type="ECO:0000256" key="2">
    <source>
        <dbReference type="PROSITE-ProRule" id="PRU00192"/>
    </source>
</evidence>
<feature type="transmembrane region" description="Helical" evidence="4">
    <location>
        <begin position="174"/>
        <end position="194"/>
    </location>
</feature>
<dbReference type="SUPFAM" id="SSF90257">
    <property type="entry name" value="Myosin rod fragments"/>
    <property type="match status" value="1"/>
</dbReference>
<reference evidence="6 7" key="1">
    <citation type="submission" date="2015-12" db="EMBL/GenBank/DDBJ databases">
        <title>Dictyostelia acquired genes for synthesis and detection of signals that induce cell-type specialization by lateral gene transfer from prokaryotes.</title>
        <authorList>
            <person name="Gloeckner G."/>
            <person name="Schaap P."/>
        </authorList>
    </citation>
    <scope>NUCLEOTIDE SEQUENCE [LARGE SCALE GENOMIC DNA]</scope>
    <source>
        <strain evidence="6 7">TK</strain>
    </source>
</reference>
<organism evidence="6 7">
    <name type="scientific">Tieghemostelium lacteum</name>
    <name type="common">Slime mold</name>
    <name type="synonym">Dictyostelium lacteum</name>
    <dbReference type="NCBI Taxonomy" id="361077"/>
    <lineage>
        <taxon>Eukaryota</taxon>
        <taxon>Amoebozoa</taxon>
        <taxon>Evosea</taxon>
        <taxon>Eumycetozoa</taxon>
        <taxon>Dictyostelia</taxon>
        <taxon>Dictyosteliales</taxon>
        <taxon>Raperosteliaceae</taxon>
        <taxon>Tieghemostelium</taxon>
    </lineage>
</organism>
<protein>
    <recommendedName>
        <fullName evidence="5">SH3 domain-containing protein</fullName>
    </recommendedName>
</protein>
<dbReference type="Proteomes" id="UP000076078">
    <property type="component" value="Unassembled WGS sequence"/>
</dbReference>
<dbReference type="InParanoid" id="A0A151Z4A2"/>
<dbReference type="InterPro" id="IPR001452">
    <property type="entry name" value="SH3_domain"/>
</dbReference>
<evidence type="ECO:0000313" key="6">
    <source>
        <dbReference type="EMBL" id="KYQ88771.1"/>
    </source>
</evidence>
<keyword evidence="4" id="KW-1133">Transmembrane helix</keyword>
<gene>
    <name evidence="6" type="ORF">DLAC_10808</name>
</gene>
<accession>A0A151Z4A2</accession>
<dbReference type="AlphaFoldDB" id="A0A151Z4A2"/>
<evidence type="ECO:0000313" key="7">
    <source>
        <dbReference type="Proteomes" id="UP000076078"/>
    </source>
</evidence>
<keyword evidence="3" id="KW-0175">Coiled coil</keyword>
<keyword evidence="4" id="KW-0812">Transmembrane</keyword>
<name>A0A151Z4A2_TIELA</name>
<feature type="domain" description="SH3" evidence="5">
    <location>
        <begin position="362"/>
        <end position="430"/>
    </location>
</feature>
<comment type="caution">
    <text evidence="6">The sequence shown here is derived from an EMBL/GenBank/DDBJ whole genome shotgun (WGS) entry which is preliminary data.</text>
</comment>
<evidence type="ECO:0000256" key="4">
    <source>
        <dbReference type="SAM" id="Phobius"/>
    </source>
</evidence>
<evidence type="ECO:0000256" key="1">
    <source>
        <dbReference type="ARBA" id="ARBA00022443"/>
    </source>
</evidence>
<dbReference type="EMBL" id="LODT01000048">
    <property type="protein sequence ID" value="KYQ88771.1"/>
    <property type="molecule type" value="Genomic_DNA"/>
</dbReference>
<evidence type="ECO:0000256" key="3">
    <source>
        <dbReference type="SAM" id="Coils"/>
    </source>
</evidence>